<dbReference type="EMBL" id="CASHSV030000513">
    <property type="protein sequence ID" value="CAJ2667142.1"/>
    <property type="molecule type" value="Genomic_DNA"/>
</dbReference>
<organism evidence="1 2">
    <name type="scientific">Trifolium pratense</name>
    <name type="common">Red clover</name>
    <dbReference type="NCBI Taxonomy" id="57577"/>
    <lineage>
        <taxon>Eukaryota</taxon>
        <taxon>Viridiplantae</taxon>
        <taxon>Streptophyta</taxon>
        <taxon>Embryophyta</taxon>
        <taxon>Tracheophyta</taxon>
        <taxon>Spermatophyta</taxon>
        <taxon>Magnoliopsida</taxon>
        <taxon>eudicotyledons</taxon>
        <taxon>Gunneridae</taxon>
        <taxon>Pentapetalae</taxon>
        <taxon>rosids</taxon>
        <taxon>fabids</taxon>
        <taxon>Fabales</taxon>
        <taxon>Fabaceae</taxon>
        <taxon>Papilionoideae</taxon>
        <taxon>50 kb inversion clade</taxon>
        <taxon>NPAAA clade</taxon>
        <taxon>Hologalegina</taxon>
        <taxon>IRL clade</taxon>
        <taxon>Trifolieae</taxon>
        <taxon>Trifolium</taxon>
    </lineage>
</organism>
<evidence type="ECO:0000313" key="2">
    <source>
        <dbReference type="Proteomes" id="UP001177021"/>
    </source>
</evidence>
<protein>
    <submittedName>
        <fullName evidence="1">Uncharacterized protein</fullName>
    </submittedName>
</protein>
<evidence type="ECO:0000313" key="1">
    <source>
        <dbReference type="EMBL" id="CAJ2667142.1"/>
    </source>
</evidence>
<name>A0ACB0LIV2_TRIPR</name>
<keyword evidence="2" id="KW-1185">Reference proteome</keyword>
<reference evidence="1" key="1">
    <citation type="submission" date="2023-10" db="EMBL/GenBank/DDBJ databases">
        <authorList>
            <person name="Rodriguez Cubillos JULIANA M."/>
            <person name="De Vega J."/>
        </authorList>
    </citation>
    <scope>NUCLEOTIDE SEQUENCE</scope>
</reference>
<dbReference type="Proteomes" id="UP001177021">
    <property type="component" value="Unassembled WGS sequence"/>
</dbReference>
<sequence length="763" mass="88788">MIVINWNCRGAQGINFRRALNNFCRKNKVDIVALQEPRCSGSTAEKTIKKLGFKNYVIAEARGFSGGIWLMWNRPDIQIQLLQNNFHFLHVQVSEKDMEPWLLTVVYASPRENERHDTWHLLRQIATSINMPWLMMGDFNEIAYPNEKKGGAPADITKCQNFNSWINDCNLLEVTTAGTRFTWRGPKWNGMDRVFKKLDRVLCNVDWRLKYHEGFAKVLPRVQSDHHPILVLLKGETTTNKNRPFRFEKEGGLGIKRPHHMNEAFLMKMLWNLTTKSDDLWCKVLYSKYGRNKDLRVTINSQPYDSPLWKALTSIWEKFQQNIVWKLGDGNIINFWLDKWTPSGTSLISITNQTIIDTTLSVRDVVTPLGDWDYNFLTSSLPSTFAFQVLAIPVPKDTDGQDNIGWGGTSMRDFTVKSAYDSLNTIAQPIEGDWKALWSWKGPHRIQTFMWMAAHDRLLTNYRRNKWGVGASPTCSACDRDNETTIHVLRDCPIATQTWIRLVPSNNISNFFSLECRDWIFKNINNHNKKWITTFMVACWYIWMWRNKNIFEEEFQRPTDPIFKILKMVDDIDNYTRHPLNTRRCDTIFIGWKRPREGWIKLNCDGAFKNSLGLAGCGGLFRNSDGRWIKGYARKIGTCDAMCAEMWGMYLGMKLAWSQGFHHLEVESDSKSLVDMITRKVKVNGNPPTLVRRIQELLKLNWQVHFNHTWREGNKSADWLANFSFSLDSFNIHVMENPPSEVSRLLFDDFFGACMPRNIRSTL</sequence>
<accession>A0ACB0LIV2</accession>
<comment type="caution">
    <text evidence="1">The sequence shown here is derived from an EMBL/GenBank/DDBJ whole genome shotgun (WGS) entry which is preliminary data.</text>
</comment>
<gene>
    <name evidence="1" type="ORF">MILVUS5_LOCUS31835</name>
</gene>
<proteinExistence type="predicted"/>